<dbReference type="EMBL" id="SZVP01000002">
    <property type="protein sequence ID" value="TMM47074.1"/>
    <property type="molecule type" value="Genomic_DNA"/>
</dbReference>
<dbReference type="Proteomes" id="UP000307702">
    <property type="component" value="Unassembled WGS sequence"/>
</dbReference>
<keyword evidence="2" id="KW-1185">Reference proteome</keyword>
<gene>
    <name evidence="1" type="ORF">FCS21_04785</name>
</gene>
<reference evidence="1 2" key="1">
    <citation type="submission" date="2019-05" db="EMBL/GenBank/DDBJ databases">
        <title>Colwellia ponticola sp. nov., isolated from seawater.</title>
        <authorList>
            <person name="Yoon J.-H."/>
        </authorList>
    </citation>
    <scope>NUCLEOTIDE SEQUENCE [LARGE SCALE GENOMIC DNA]</scope>
    <source>
        <strain evidence="1 2">OISW-25</strain>
    </source>
</reference>
<name>A0A8H2PMV9_9GAMM</name>
<protein>
    <submittedName>
        <fullName evidence="1">DUF3108 domain-containing protein</fullName>
    </submittedName>
</protein>
<organism evidence="1 2">
    <name type="scientific">Colwellia ponticola</name>
    <dbReference type="NCBI Taxonomy" id="2304625"/>
    <lineage>
        <taxon>Bacteria</taxon>
        <taxon>Pseudomonadati</taxon>
        <taxon>Pseudomonadota</taxon>
        <taxon>Gammaproteobacteria</taxon>
        <taxon>Alteromonadales</taxon>
        <taxon>Colwelliaceae</taxon>
        <taxon>Colwellia</taxon>
    </lineage>
</organism>
<evidence type="ECO:0000313" key="1">
    <source>
        <dbReference type="EMBL" id="TMM47074.1"/>
    </source>
</evidence>
<sequence>MFSYSHFISRTCTMYCLFVVSCYGQNIEQLSALKNDVLMEYTAHYDVYRKGDKHGKALRRLSSDDNSLYTLTFKTDASIYFYSINTEESSQFLYENNQIKPMKYLGKDERTLRKTKHKTIEFDYAKGVVLGREKEKEWSLPLEDNTFDPLLVIEKMRCDIQNKIQGSKYFVYDKSSVKTYLFEYSGRETIKTPMGDIDTLKVSRVRENSSRKTHFWLSVEHNYIPFRVKQENDGEEVATLELTKLLIPAMKHNS</sequence>
<dbReference type="AlphaFoldDB" id="A0A8H2PMV9"/>
<comment type="caution">
    <text evidence="1">The sequence shown here is derived from an EMBL/GenBank/DDBJ whole genome shotgun (WGS) entry which is preliminary data.</text>
</comment>
<dbReference type="InterPro" id="IPR021457">
    <property type="entry name" value="DUF3108"/>
</dbReference>
<accession>A0A8H2PMV9</accession>
<dbReference type="Pfam" id="PF11306">
    <property type="entry name" value="DUF3108"/>
    <property type="match status" value="1"/>
</dbReference>
<evidence type="ECO:0000313" key="2">
    <source>
        <dbReference type="Proteomes" id="UP000307702"/>
    </source>
</evidence>
<proteinExistence type="predicted"/>
<dbReference type="OrthoDB" id="6007799at2"/>